<comment type="caution">
    <text evidence="1">The sequence shown here is derived from an EMBL/GenBank/DDBJ whole genome shotgun (WGS) entry which is preliminary data.</text>
</comment>
<gene>
    <name evidence="1" type="ORF">GCM10009102_05690</name>
</gene>
<protein>
    <submittedName>
        <fullName evidence="1">Uncharacterized protein</fullName>
    </submittedName>
</protein>
<name>A0ABP3SRF0_9SPHN</name>
<evidence type="ECO:0000313" key="2">
    <source>
        <dbReference type="Proteomes" id="UP001500238"/>
    </source>
</evidence>
<dbReference type="EMBL" id="BAAAES010000004">
    <property type="protein sequence ID" value="GAA0660057.1"/>
    <property type="molecule type" value="Genomic_DNA"/>
</dbReference>
<evidence type="ECO:0000313" key="1">
    <source>
        <dbReference type="EMBL" id="GAA0660057.1"/>
    </source>
</evidence>
<sequence length="54" mass="5754">MTREQPSEQLKEVVALLVRALAIADESHCTLVAAHIEMAIAAARNESGIAGHDD</sequence>
<organism evidence="1 2">
    <name type="scientific">Sphingomonas insulae</name>
    <dbReference type="NCBI Taxonomy" id="424800"/>
    <lineage>
        <taxon>Bacteria</taxon>
        <taxon>Pseudomonadati</taxon>
        <taxon>Pseudomonadota</taxon>
        <taxon>Alphaproteobacteria</taxon>
        <taxon>Sphingomonadales</taxon>
        <taxon>Sphingomonadaceae</taxon>
        <taxon>Sphingomonas</taxon>
    </lineage>
</organism>
<dbReference type="Proteomes" id="UP001500238">
    <property type="component" value="Unassembled WGS sequence"/>
</dbReference>
<accession>A0ABP3SRF0</accession>
<keyword evidence="2" id="KW-1185">Reference proteome</keyword>
<reference evidence="2" key="1">
    <citation type="journal article" date="2019" name="Int. J. Syst. Evol. Microbiol.">
        <title>The Global Catalogue of Microorganisms (GCM) 10K type strain sequencing project: providing services to taxonomists for standard genome sequencing and annotation.</title>
        <authorList>
            <consortium name="The Broad Institute Genomics Platform"/>
            <consortium name="The Broad Institute Genome Sequencing Center for Infectious Disease"/>
            <person name="Wu L."/>
            <person name="Ma J."/>
        </authorList>
    </citation>
    <scope>NUCLEOTIDE SEQUENCE [LARGE SCALE GENOMIC DNA]</scope>
    <source>
        <strain evidence="2">JCM 14603</strain>
    </source>
</reference>
<proteinExistence type="predicted"/>
<dbReference type="RefSeq" id="WP_163957995.1">
    <property type="nucleotide sequence ID" value="NZ_BAAAES010000004.1"/>
</dbReference>